<feature type="transmembrane region" description="Helical" evidence="6">
    <location>
        <begin position="167"/>
        <end position="191"/>
    </location>
</feature>
<dbReference type="InterPro" id="IPR011701">
    <property type="entry name" value="MFS"/>
</dbReference>
<feature type="domain" description="Major facilitator superfamily (MFS) profile" evidence="7">
    <location>
        <begin position="13"/>
        <end position="525"/>
    </location>
</feature>
<organism evidence="8">
    <name type="scientific">bioreactor metagenome</name>
    <dbReference type="NCBI Taxonomy" id="1076179"/>
    <lineage>
        <taxon>unclassified sequences</taxon>
        <taxon>metagenomes</taxon>
        <taxon>ecological metagenomes</taxon>
    </lineage>
</organism>
<proteinExistence type="predicted"/>
<dbReference type="InterPro" id="IPR036259">
    <property type="entry name" value="MFS_trans_sf"/>
</dbReference>
<dbReference type="Gene3D" id="1.20.1250.20">
    <property type="entry name" value="MFS general substrate transporter like domains"/>
    <property type="match status" value="2"/>
</dbReference>
<reference evidence="8" key="1">
    <citation type="submission" date="2019-08" db="EMBL/GenBank/DDBJ databases">
        <authorList>
            <person name="Kucharzyk K."/>
            <person name="Murdoch R.W."/>
            <person name="Higgins S."/>
            <person name="Loffler F."/>
        </authorList>
    </citation>
    <scope>NUCLEOTIDE SEQUENCE</scope>
</reference>
<keyword evidence="3 6" id="KW-0812">Transmembrane</keyword>
<dbReference type="SUPFAM" id="SSF103473">
    <property type="entry name" value="MFS general substrate transporter"/>
    <property type="match status" value="2"/>
</dbReference>
<dbReference type="PROSITE" id="PS51257">
    <property type="entry name" value="PROKAR_LIPOPROTEIN"/>
    <property type="match status" value="1"/>
</dbReference>
<keyword evidence="2" id="KW-0813">Transport</keyword>
<feature type="transmembrane region" description="Helical" evidence="6">
    <location>
        <begin position="228"/>
        <end position="247"/>
    </location>
</feature>
<evidence type="ECO:0000256" key="6">
    <source>
        <dbReference type="SAM" id="Phobius"/>
    </source>
</evidence>
<feature type="transmembrane region" description="Helical" evidence="6">
    <location>
        <begin position="53"/>
        <end position="71"/>
    </location>
</feature>
<keyword evidence="5 6" id="KW-0472">Membrane</keyword>
<dbReference type="Pfam" id="PF07690">
    <property type="entry name" value="MFS_1"/>
    <property type="match status" value="1"/>
</dbReference>
<gene>
    <name evidence="8" type="primary">mdtD_1</name>
    <name evidence="8" type="ORF">SDC9_29261</name>
</gene>
<evidence type="ECO:0000259" key="7">
    <source>
        <dbReference type="PROSITE" id="PS50850"/>
    </source>
</evidence>
<dbReference type="PANTHER" id="PTHR42718:SF9">
    <property type="entry name" value="MAJOR FACILITATOR SUPERFAMILY MULTIDRUG TRANSPORTER MFSC"/>
    <property type="match status" value="1"/>
</dbReference>
<feature type="transmembrane region" description="Helical" evidence="6">
    <location>
        <begin position="419"/>
        <end position="438"/>
    </location>
</feature>
<feature type="transmembrane region" description="Helical" evidence="6">
    <location>
        <begin position="360"/>
        <end position="383"/>
    </location>
</feature>
<comment type="caution">
    <text evidence="8">The sequence shown here is derived from an EMBL/GenBank/DDBJ whole genome shotgun (WGS) entry which is preliminary data.</text>
</comment>
<feature type="transmembrane region" description="Helical" evidence="6">
    <location>
        <begin position="503"/>
        <end position="521"/>
    </location>
</feature>
<evidence type="ECO:0000256" key="4">
    <source>
        <dbReference type="ARBA" id="ARBA00022989"/>
    </source>
</evidence>
<feature type="transmembrane region" description="Helical" evidence="6">
    <location>
        <begin position="466"/>
        <end position="483"/>
    </location>
</feature>
<dbReference type="GO" id="GO:0016020">
    <property type="term" value="C:membrane"/>
    <property type="evidence" value="ECO:0007669"/>
    <property type="project" value="UniProtKB-SubCell"/>
</dbReference>
<evidence type="ECO:0000313" key="8">
    <source>
        <dbReference type="EMBL" id="MPL83308.1"/>
    </source>
</evidence>
<evidence type="ECO:0000256" key="1">
    <source>
        <dbReference type="ARBA" id="ARBA00004141"/>
    </source>
</evidence>
<feature type="transmembrane region" description="Helical" evidence="6">
    <location>
        <begin position="305"/>
        <end position="326"/>
    </location>
</feature>
<feature type="transmembrane region" description="Helical" evidence="6">
    <location>
        <begin position="113"/>
        <end position="134"/>
    </location>
</feature>
<dbReference type="GO" id="GO:0022857">
    <property type="term" value="F:transmembrane transporter activity"/>
    <property type="evidence" value="ECO:0007669"/>
    <property type="project" value="InterPro"/>
</dbReference>
<feature type="transmembrane region" description="Helical" evidence="6">
    <location>
        <begin position="395"/>
        <end position="413"/>
    </location>
</feature>
<feature type="transmembrane region" description="Helical" evidence="6">
    <location>
        <begin position="83"/>
        <end position="101"/>
    </location>
</feature>
<dbReference type="PANTHER" id="PTHR42718">
    <property type="entry name" value="MAJOR FACILITATOR SUPERFAMILY MULTIDRUG TRANSPORTER MFSC"/>
    <property type="match status" value="1"/>
</dbReference>
<comment type="subcellular location">
    <subcellularLocation>
        <location evidence="1">Membrane</location>
        <topology evidence="1">Multi-pass membrane protein</topology>
    </subcellularLocation>
</comment>
<feature type="transmembrane region" description="Helical" evidence="6">
    <location>
        <begin position="275"/>
        <end position="293"/>
    </location>
</feature>
<accession>A0A644UW40</accession>
<name>A0A644UW40_9ZZZZ</name>
<feature type="transmembrane region" description="Helical" evidence="6">
    <location>
        <begin position="203"/>
        <end position="222"/>
    </location>
</feature>
<protein>
    <submittedName>
        <fullName evidence="8">Putative multidrug resistance protein MdtD</fullName>
    </submittedName>
</protein>
<feature type="transmembrane region" description="Helical" evidence="6">
    <location>
        <begin position="141"/>
        <end position="161"/>
    </location>
</feature>
<dbReference type="EMBL" id="VSSQ01000174">
    <property type="protein sequence ID" value="MPL83308.1"/>
    <property type="molecule type" value="Genomic_DNA"/>
</dbReference>
<dbReference type="PROSITE" id="PS50850">
    <property type="entry name" value="MFS"/>
    <property type="match status" value="1"/>
</dbReference>
<keyword evidence="4 6" id="KW-1133">Transmembrane helix</keyword>
<feature type="transmembrane region" description="Helical" evidence="6">
    <location>
        <begin position="12"/>
        <end position="33"/>
    </location>
</feature>
<dbReference type="InterPro" id="IPR020846">
    <property type="entry name" value="MFS_dom"/>
</dbReference>
<dbReference type="AlphaFoldDB" id="A0A644UW40"/>
<sequence length="526" mass="55970">METLRLSAKQYLIAITVGIACFLPPFIGEATNIALPNMLNGLGYMMGPDYWGLYGWILTVYLLTSTIFLIPAARLADKFSKKWFFCIGVLLLGIGSLGVGMSTSGEMVLMMRAIEGIGNALMFGTAIALLASAVKIELRGTAIGIAMTGVFMGQLAGPLLAGALTDVFGWSMVYLILCPIALLSFFLALPFIPRDQPTDKGPYDWIGAVLFMIGMALSLYGFSKQPNAEAFGLLIVGIILLAVFFLYEKRSANPLIPVDLILHNRGFTFNNSANLLYYVAIYAMGSLVSLYMTNVWGITDALPRALVVTTQGLILVLFTIVAGRFYDHLLPRWLLASGVLLTIAGLAGAFLMGGASAEPVWLTGAILSASIAAFGIGSLILTTIDRLIKNAPPKYATTTGLLIISIGMIVLLTCGTETAIWSMIAVQALFGVGIAIFVTPNSTAIMNSVTHQEFGMASGTLSTTRMLGMAISIGIVSILKNIFLAGASDNYSASFLQMLDGTIIAALIVLVLAMILSWTAGPIKNT</sequence>
<feature type="transmembrane region" description="Helical" evidence="6">
    <location>
        <begin position="333"/>
        <end position="354"/>
    </location>
</feature>
<evidence type="ECO:0000256" key="3">
    <source>
        <dbReference type="ARBA" id="ARBA00022692"/>
    </source>
</evidence>
<evidence type="ECO:0000256" key="5">
    <source>
        <dbReference type="ARBA" id="ARBA00023136"/>
    </source>
</evidence>
<evidence type="ECO:0000256" key="2">
    <source>
        <dbReference type="ARBA" id="ARBA00022448"/>
    </source>
</evidence>